<name>A0ABP4ER38_9ACTN</name>
<protein>
    <submittedName>
        <fullName evidence="1">Uncharacterized protein</fullName>
    </submittedName>
</protein>
<evidence type="ECO:0000313" key="2">
    <source>
        <dbReference type="Proteomes" id="UP001501581"/>
    </source>
</evidence>
<dbReference type="Proteomes" id="UP001501581">
    <property type="component" value="Unassembled WGS sequence"/>
</dbReference>
<comment type="caution">
    <text evidence="1">The sequence shown here is derived from an EMBL/GenBank/DDBJ whole genome shotgun (WGS) entry which is preliminary data.</text>
</comment>
<keyword evidence="2" id="KW-1185">Reference proteome</keyword>
<reference evidence="2" key="1">
    <citation type="journal article" date="2019" name="Int. J. Syst. Evol. Microbiol.">
        <title>The Global Catalogue of Microorganisms (GCM) 10K type strain sequencing project: providing services to taxonomists for standard genome sequencing and annotation.</title>
        <authorList>
            <consortium name="The Broad Institute Genomics Platform"/>
            <consortium name="The Broad Institute Genome Sequencing Center for Infectious Disease"/>
            <person name="Wu L."/>
            <person name="Ma J."/>
        </authorList>
    </citation>
    <scope>NUCLEOTIDE SEQUENCE [LARGE SCALE GENOMIC DNA]</scope>
    <source>
        <strain evidence="2">JCM 13008</strain>
    </source>
</reference>
<organism evidence="1 2">
    <name type="scientific">Nocardioides dubius</name>
    <dbReference type="NCBI Taxonomy" id="317019"/>
    <lineage>
        <taxon>Bacteria</taxon>
        <taxon>Bacillati</taxon>
        <taxon>Actinomycetota</taxon>
        <taxon>Actinomycetes</taxon>
        <taxon>Propionibacteriales</taxon>
        <taxon>Nocardioidaceae</taxon>
        <taxon>Nocardioides</taxon>
    </lineage>
</organism>
<proteinExistence type="predicted"/>
<gene>
    <name evidence="1" type="ORF">GCM10009668_42730</name>
</gene>
<accession>A0ABP4ER38</accession>
<sequence>MDFRRKVEDIGRSWRKGRQAAYRDCLPQQSELLDSAIGGQAGFGAVEHRELVTRNETEPHEV</sequence>
<evidence type="ECO:0000313" key="1">
    <source>
        <dbReference type="EMBL" id="GAA1115462.1"/>
    </source>
</evidence>
<dbReference type="EMBL" id="BAAALG010000022">
    <property type="protein sequence ID" value="GAA1115462.1"/>
    <property type="molecule type" value="Genomic_DNA"/>
</dbReference>